<gene>
    <name evidence="3" type="ORF">AKJ09_03150</name>
</gene>
<feature type="domain" description="PEGA" evidence="2">
    <location>
        <begin position="124"/>
        <end position="190"/>
    </location>
</feature>
<keyword evidence="3" id="KW-0413">Isomerase</keyword>
<reference evidence="3 4" key="1">
    <citation type="submission" date="2015-08" db="EMBL/GenBank/DDBJ databases">
        <authorList>
            <person name="Babu N.S."/>
            <person name="Beckwith C.J."/>
            <person name="Beseler K.G."/>
            <person name="Brison A."/>
            <person name="Carone J.V."/>
            <person name="Caskin T.P."/>
            <person name="Diamond M."/>
            <person name="Durham M.E."/>
            <person name="Foxe J.M."/>
            <person name="Go M."/>
            <person name="Henderson B.A."/>
            <person name="Jones I.B."/>
            <person name="McGettigan J.A."/>
            <person name="Micheletti S.J."/>
            <person name="Nasrallah M.E."/>
            <person name="Ortiz D."/>
            <person name="Piller C.R."/>
            <person name="Privatt S.R."/>
            <person name="Schneider S.L."/>
            <person name="Sharp S."/>
            <person name="Smith T.C."/>
            <person name="Stanton J.D."/>
            <person name="Ullery H.E."/>
            <person name="Wilson R.J."/>
            <person name="Serrano M.G."/>
            <person name="Buck G."/>
            <person name="Lee V."/>
            <person name="Wang Y."/>
            <person name="Carvalho R."/>
            <person name="Voegtly L."/>
            <person name="Shi R."/>
            <person name="Duckworth R."/>
            <person name="Johnson A."/>
            <person name="Loviza R."/>
            <person name="Walstead R."/>
            <person name="Shah Z."/>
            <person name="Kiflezghi M."/>
            <person name="Wade K."/>
            <person name="Ball S.L."/>
            <person name="Bradley K.W."/>
            <person name="Asai D.J."/>
            <person name="Bowman C.A."/>
            <person name="Russell D.A."/>
            <person name="Pope W.H."/>
            <person name="Jacobs-Sera D."/>
            <person name="Hendrix R.W."/>
            <person name="Hatfull G.F."/>
        </authorList>
    </citation>
    <scope>NUCLEOTIDE SEQUENCE [LARGE SCALE GENOMIC DNA]</scope>
    <source>
        <strain evidence="3 4">DSM 27648</strain>
    </source>
</reference>
<dbReference type="STRING" id="1391654.AKJ09_03150"/>
<dbReference type="InterPro" id="IPR013229">
    <property type="entry name" value="PEGA"/>
</dbReference>
<evidence type="ECO:0000313" key="4">
    <source>
        <dbReference type="Proteomes" id="UP000064967"/>
    </source>
</evidence>
<keyword evidence="1" id="KW-0732">Signal</keyword>
<dbReference type="KEGG" id="llu:AKJ09_03150"/>
<dbReference type="Gene3D" id="1.25.40.10">
    <property type="entry name" value="Tetratricopeptide repeat domain"/>
    <property type="match status" value="1"/>
</dbReference>
<dbReference type="InterPro" id="IPR011990">
    <property type="entry name" value="TPR-like_helical_dom_sf"/>
</dbReference>
<evidence type="ECO:0000256" key="1">
    <source>
        <dbReference type="SAM" id="SignalP"/>
    </source>
</evidence>
<keyword evidence="4" id="KW-1185">Reference proteome</keyword>
<dbReference type="RefSeq" id="WP_146647767.1">
    <property type="nucleotide sequence ID" value="NZ_CP012333.1"/>
</dbReference>
<dbReference type="Pfam" id="PF14559">
    <property type="entry name" value="TPR_19"/>
    <property type="match status" value="1"/>
</dbReference>
<dbReference type="EMBL" id="CP012333">
    <property type="protein sequence ID" value="AKU96486.1"/>
    <property type="molecule type" value="Genomic_DNA"/>
</dbReference>
<evidence type="ECO:0000313" key="3">
    <source>
        <dbReference type="EMBL" id="AKU96486.1"/>
    </source>
</evidence>
<dbReference type="SUPFAM" id="SSF48452">
    <property type="entry name" value="TPR-like"/>
    <property type="match status" value="1"/>
</dbReference>
<dbReference type="OrthoDB" id="5526068at2"/>
<protein>
    <submittedName>
        <fullName evidence="3">Thiol-disulfide isomerase</fullName>
    </submittedName>
</protein>
<feature type="chain" id="PRO_5005466535" evidence="1">
    <location>
        <begin position="26"/>
        <end position="409"/>
    </location>
</feature>
<sequence>MRTFALVLASSFAIAIALAPDVARAQSVPARGTEDLPRARVLDREGAKAYAEGRYNDAVRYFEEAYRLGGPPFELWNLAKCYLRLDQPEHAAELLERYLATPNLASDDRDEATQQLDTLRKRSSTLTVASSPPGAQVRIDGKVVDGMQTPLSMSVAPGTHTVTVTLAGRPPYTKQIDARYGRAIILDAPLSATAAAEGGPVKPPPANPYDSIEDDVFAKRPFAVRAIAAAMLPRYGSVGGTGQAEGLLSATYRVSSAGALSLAFGGLLSFTGDKWSNTIAAPTTASPCGDLGSSTSATAISAFLLGDVGIRLFSRGTFHFQGGGGVATYSADRLGGDLFVPTCKASPGARPAMYLGTQFDFAVTPAVRVTVLPIALQVQPAFDGVRSQPIDTSGIWLRASLGVGVGLDL</sequence>
<dbReference type="GO" id="GO:0016853">
    <property type="term" value="F:isomerase activity"/>
    <property type="evidence" value="ECO:0007669"/>
    <property type="project" value="UniProtKB-KW"/>
</dbReference>
<dbReference type="AlphaFoldDB" id="A0A0K1PSY5"/>
<name>A0A0K1PSY5_9BACT</name>
<proteinExistence type="predicted"/>
<organism evidence="3 4">
    <name type="scientific">Labilithrix luteola</name>
    <dbReference type="NCBI Taxonomy" id="1391654"/>
    <lineage>
        <taxon>Bacteria</taxon>
        <taxon>Pseudomonadati</taxon>
        <taxon>Myxococcota</taxon>
        <taxon>Polyangia</taxon>
        <taxon>Polyangiales</taxon>
        <taxon>Labilitrichaceae</taxon>
        <taxon>Labilithrix</taxon>
    </lineage>
</organism>
<feature type="signal peptide" evidence="1">
    <location>
        <begin position="1"/>
        <end position="25"/>
    </location>
</feature>
<accession>A0A0K1PSY5</accession>
<dbReference type="Pfam" id="PF08308">
    <property type="entry name" value="PEGA"/>
    <property type="match status" value="1"/>
</dbReference>
<evidence type="ECO:0000259" key="2">
    <source>
        <dbReference type="Pfam" id="PF08308"/>
    </source>
</evidence>
<dbReference type="Proteomes" id="UP000064967">
    <property type="component" value="Chromosome"/>
</dbReference>